<dbReference type="GO" id="GO:0016491">
    <property type="term" value="F:oxidoreductase activity"/>
    <property type="evidence" value="ECO:0007669"/>
    <property type="project" value="InterPro"/>
</dbReference>
<gene>
    <name evidence="1" type="ORF">FH608_018385</name>
</gene>
<organism evidence="1 2">
    <name type="scientific">Nonomuraea phyllanthi</name>
    <dbReference type="NCBI Taxonomy" id="2219224"/>
    <lineage>
        <taxon>Bacteria</taxon>
        <taxon>Bacillati</taxon>
        <taxon>Actinomycetota</taxon>
        <taxon>Actinomycetes</taxon>
        <taxon>Streptosporangiales</taxon>
        <taxon>Streptosporangiaceae</taxon>
        <taxon>Nonomuraea</taxon>
    </lineage>
</organism>
<dbReference type="OrthoDB" id="128449at2"/>
<dbReference type="InterPro" id="IPR013766">
    <property type="entry name" value="Thioredoxin_domain"/>
</dbReference>
<dbReference type="GO" id="GO:0016209">
    <property type="term" value="F:antioxidant activity"/>
    <property type="evidence" value="ECO:0007669"/>
    <property type="project" value="InterPro"/>
</dbReference>
<evidence type="ECO:0000313" key="2">
    <source>
        <dbReference type="Proteomes" id="UP000312512"/>
    </source>
</evidence>
<sequence>MPFLVAGVILVGALCLFDLLLTLGVVRRLREHNTQLQSLLARADRAPAEHARPAVAGEGVGDFLSTTVDGEPVSRDLLTGETLVAFFSPSCTTCREQLPEFVEYARDLPGGRSQVLAVVAGEPEETAEMIDALTPVARVTVEDFDGQLSRAFAVDAFPAHYVVDSGGVLLATAPDLTLLRTTRNA</sequence>
<dbReference type="PROSITE" id="PS51352">
    <property type="entry name" value="THIOREDOXIN_2"/>
    <property type="match status" value="1"/>
</dbReference>
<dbReference type="EMBL" id="VDLX02000006">
    <property type="protein sequence ID" value="KAB8194143.1"/>
    <property type="molecule type" value="Genomic_DNA"/>
</dbReference>
<proteinExistence type="predicted"/>
<dbReference type="SUPFAM" id="SSF52833">
    <property type="entry name" value="Thioredoxin-like"/>
    <property type="match status" value="1"/>
</dbReference>
<name>A0A5C4WJV7_9ACTN</name>
<dbReference type="RefSeq" id="WP_139631749.1">
    <property type="nucleotide sequence ID" value="NZ_CP045572.1"/>
</dbReference>
<dbReference type="CDD" id="cd02966">
    <property type="entry name" value="TlpA_like_family"/>
    <property type="match status" value="1"/>
</dbReference>
<dbReference type="Pfam" id="PF00578">
    <property type="entry name" value="AhpC-TSA"/>
    <property type="match status" value="1"/>
</dbReference>
<accession>A0A5P9YPS1</accession>
<dbReference type="Proteomes" id="UP000312512">
    <property type="component" value="Unassembled WGS sequence"/>
</dbReference>
<comment type="caution">
    <text evidence="1">The sequence shown here is derived from an EMBL/GenBank/DDBJ whole genome shotgun (WGS) entry which is preliminary data.</text>
</comment>
<keyword evidence="2" id="KW-1185">Reference proteome</keyword>
<dbReference type="AlphaFoldDB" id="A0A5C4WJV7"/>
<dbReference type="InterPro" id="IPR036249">
    <property type="entry name" value="Thioredoxin-like_sf"/>
</dbReference>
<evidence type="ECO:0000313" key="1">
    <source>
        <dbReference type="EMBL" id="KAB8194143.1"/>
    </source>
</evidence>
<dbReference type="Gene3D" id="3.40.30.10">
    <property type="entry name" value="Glutaredoxin"/>
    <property type="match status" value="1"/>
</dbReference>
<reference evidence="1 2" key="1">
    <citation type="submission" date="2019-10" db="EMBL/GenBank/DDBJ databases">
        <title>Nonomuraea sp. nov., isolated from Phyllanthus amarus.</title>
        <authorList>
            <person name="Klykleung N."/>
            <person name="Tanasupawat S."/>
        </authorList>
    </citation>
    <scope>NUCLEOTIDE SEQUENCE [LARGE SCALE GENOMIC DNA]</scope>
    <source>
        <strain evidence="1 2">PA1-10</strain>
    </source>
</reference>
<protein>
    <submittedName>
        <fullName evidence="1">Redoxin domain-containing protein</fullName>
    </submittedName>
</protein>
<dbReference type="InterPro" id="IPR000866">
    <property type="entry name" value="AhpC/TSA"/>
</dbReference>
<accession>A0A5C4WJV7</accession>